<evidence type="ECO:0000256" key="1">
    <source>
        <dbReference type="ARBA" id="ARBA00006096"/>
    </source>
</evidence>
<dbReference type="Proteomes" id="UP000552097">
    <property type="component" value="Unassembled WGS sequence"/>
</dbReference>
<dbReference type="EC" id="3.4.16.4" evidence="4"/>
<feature type="chain" id="PRO_5038940861" evidence="3">
    <location>
        <begin position="22"/>
        <end position="522"/>
    </location>
</feature>
<dbReference type="NCBIfam" id="TIGR00666">
    <property type="entry name" value="PBP4"/>
    <property type="match status" value="1"/>
</dbReference>
<dbReference type="GO" id="GO:0009002">
    <property type="term" value="F:serine-type D-Ala-D-Ala carboxypeptidase activity"/>
    <property type="evidence" value="ECO:0007669"/>
    <property type="project" value="UniProtKB-EC"/>
</dbReference>
<keyword evidence="5" id="KW-1185">Reference proteome</keyword>
<dbReference type="EMBL" id="JACHMO010000001">
    <property type="protein sequence ID" value="MBB5800343.1"/>
    <property type="molecule type" value="Genomic_DNA"/>
</dbReference>
<dbReference type="InterPro" id="IPR012338">
    <property type="entry name" value="Beta-lactam/transpept-like"/>
</dbReference>
<evidence type="ECO:0000313" key="4">
    <source>
        <dbReference type="EMBL" id="MBB5800343.1"/>
    </source>
</evidence>
<keyword evidence="4" id="KW-0121">Carboxypeptidase</keyword>
<dbReference type="InterPro" id="IPR000667">
    <property type="entry name" value="Peptidase_S13"/>
</dbReference>
<protein>
    <submittedName>
        <fullName evidence="4">D-alanyl-D-alanine carboxypeptidase/D-alanyl-D-alanine-endopeptidase (Penicillin-binding protein 4)</fullName>
        <ecNumber evidence="4">3.4.16.4</ecNumber>
        <ecNumber evidence="4">3.4.21.-</ecNumber>
    </submittedName>
</protein>
<accession>A0A7W9HDL9</accession>
<keyword evidence="3" id="KW-0732">Signal</keyword>
<dbReference type="Pfam" id="PF02113">
    <property type="entry name" value="Peptidase_S13"/>
    <property type="match status" value="1"/>
</dbReference>
<proteinExistence type="inferred from homology"/>
<dbReference type="AlphaFoldDB" id="A0A7W9HDL9"/>
<dbReference type="PRINTS" id="PR00922">
    <property type="entry name" value="DADACBPTASE3"/>
</dbReference>
<reference evidence="4 5" key="1">
    <citation type="submission" date="2020-08" db="EMBL/GenBank/DDBJ databases">
        <title>Sequencing the genomes of 1000 actinobacteria strains.</title>
        <authorList>
            <person name="Klenk H.-P."/>
        </authorList>
    </citation>
    <scope>NUCLEOTIDE SEQUENCE [LARGE SCALE GENOMIC DNA]</scope>
    <source>
        <strain evidence="4 5">DSM 45486</strain>
    </source>
</reference>
<gene>
    <name evidence="4" type="ORF">F4560_000111</name>
</gene>
<keyword evidence="2 4" id="KW-0378">Hydrolase</keyword>
<dbReference type="GO" id="GO:0006508">
    <property type="term" value="P:proteolysis"/>
    <property type="evidence" value="ECO:0007669"/>
    <property type="project" value="InterPro"/>
</dbReference>
<dbReference type="PANTHER" id="PTHR30023">
    <property type="entry name" value="D-ALANYL-D-ALANINE CARBOXYPEPTIDASE"/>
    <property type="match status" value="1"/>
</dbReference>
<dbReference type="Gene3D" id="3.40.710.10">
    <property type="entry name" value="DD-peptidase/beta-lactamase superfamily"/>
    <property type="match status" value="2"/>
</dbReference>
<feature type="signal peptide" evidence="3">
    <location>
        <begin position="1"/>
        <end position="21"/>
    </location>
</feature>
<sequence length="522" mass="54211">MPRPRSLALVLAAALFTAVPASDLATDASAQAQDTLYQDLSAILAAPGLKGADVGLVVRHADTGAVLFTRDSDKRRQPASNGKLISSAAALDILGPDHRFTTSVSAVGRTTGGVLAGDLHLRGTGDPTILAADYDALAAKVAADGIKLVRGRLVADDTWFDSVRLGTGWAWDDEPYYYNAQISALTVSPDTDYDAGSIIVRVAPGAAGEPASVTTDPPTSYVTIANTAVTGAPGSTSSVSVERQHGTNVIDVRGSIPAGGAVETEWSTVWEPTGLVTSLFHDALARHGVRVLAGTGVGVTPADARVLGEHQSMPLSRLMVPFMKLSNNMHAEILVKTAGRAVFGEGSWSAGLRAISARLGGLGMDSTVISLRDGSGLSRMDQVAPGQVTGLLLAAKGKPWFQAWYDSLPVAGVSDRMTGGTLRNRMRGTPAEGNVRAKTGSLTGVSALSGYVTTADGTPLVFSMISNNTLTSAKPLEDAVAVRLAGNRSGQTPPGAYVIPELSDDQRRQLDVDLECSWVKAC</sequence>
<evidence type="ECO:0000313" key="5">
    <source>
        <dbReference type="Proteomes" id="UP000552097"/>
    </source>
</evidence>
<keyword evidence="4" id="KW-0645">Protease</keyword>
<dbReference type="SUPFAM" id="SSF56601">
    <property type="entry name" value="beta-lactamase/transpeptidase-like"/>
    <property type="match status" value="1"/>
</dbReference>
<name>A0A7W9HDL9_9PSEU</name>
<dbReference type="EC" id="3.4.21.-" evidence="4"/>
<comment type="similarity">
    <text evidence="1">Belongs to the peptidase S13 family.</text>
</comment>
<evidence type="ECO:0000256" key="2">
    <source>
        <dbReference type="ARBA" id="ARBA00022801"/>
    </source>
</evidence>
<evidence type="ECO:0000256" key="3">
    <source>
        <dbReference type="SAM" id="SignalP"/>
    </source>
</evidence>
<dbReference type="GO" id="GO:0000270">
    <property type="term" value="P:peptidoglycan metabolic process"/>
    <property type="evidence" value="ECO:0007669"/>
    <property type="project" value="TreeGrafter"/>
</dbReference>
<dbReference type="RefSeq" id="WP_184914676.1">
    <property type="nucleotide sequence ID" value="NZ_JACHMO010000001.1"/>
</dbReference>
<dbReference type="PANTHER" id="PTHR30023:SF0">
    <property type="entry name" value="PENICILLIN-SENSITIVE CARBOXYPEPTIDASE A"/>
    <property type="match status" value="1"/>
</dbReference>
<organism evidence="4 5">
    <name type="scientific">Saccharothrix ecbatanensis</name>
    <dbReference type="NCBI Taxonomy" id="1105145"/>
    <lineage>
        <taxon>Bacteria</taxon>
        <taxon>Bacillati</taxon>
        <taxon>Actinomycetota</taxon>
        <taxon>Actinomycetes</taxon>
        <taxon>Pseudonocardiales</taxon>
        <taxon>Pseudonocardiaceae</taxon>
        <taxon>Saccharothrix</taxon>
    </lineage>
</organism>
<comment type="caution">
    <text evidence="4">The sequence shown here is derived from an EMBL/GenBank/DDBJ whole genome shotgun (WGS) entry which is preliminary data.</text>
</comment>
<dbReference type="Gene3D" id="3.50.80.20">
    <property type="entry name" value="D-Ala-D-Ala carboxypeptidase C, peptidase S13"/>
    <property type="match status" value="1"/>
</dbReference>